<feature type="region of interest" description="Disordered" evidence="2">
    <location>
        <begin position="369"/>
        <end position="410"/>
    </location>
</feature>
<dbReference type="PANTHER" id="PTHR35392">
    <property type="entry name" value="ZN(II)2CYS6 TRANSCRIPTION FACTOR (EUROFUNG)-RELATED-RELATED"/>
    <property type="match status" value="1"/>
</dbReference>
<feature type="domain" description="Zn(2)-C6 fungal-type" evidence="3">
    <location>
        <begin position="601"/>
        <end position="642"/>
    </location>
</feature>
<comment type="caution">
    <text evidence="4">The sequence shown here is derived from an EMBL/GenBank/DDBJ whole genome shotgun (WGS) entry which is preliminary data.</text>
</comment>
<dbReference type="Proteomes" id="UP001642720">
    <property type="component" value="Unassembled WGS sequence"/>
</dbReference>
<evidence type="ECO:0000313" key="4">
    <source>
        <dbReference type="EMBL" id="TFA99818.1"/>
    </source>
</evidence>
<feature type="compositionally biased region" description="Low complexity" evidence="2">
    <location>
        <begin position="124"/>
        <end position="135"/>
    </location>
</feature>
<dbReference type="InterPro" id="IPR001138">
    <property type="entry name" value="Zn2Cys6_DnaBD"/>
</dbReference>
<feature type="compositionally biased region" description="Low complexity" evidence="2">
    <location>
        <begin position="101"/>
        <end position="112"/>
    </location>
</feature>
<dbReference type="CDD" id="cd00067">
    <property type="entry name" value="GAL4"/>
    <property type="match status" value="1"/>
</dbReference>
<keyword evidence="1" id="KW-0539">Nucleus</keyword>
<organism evidence="4 5">
    <name type="scientific">Trichoderma ghanense</name>
    <dbReference type="NCBI Taxonomy" id="65468"/>
    <lineage>
        <taxon>Eukaryota</taxon>
        <taxon>Fungi</taxon>
        <taxon>Dikarya</taxon>
        <taxon>Ascomycota</taxon>
        <taxon>Pezizomycotina</taxon>
        <taxon>Sordariomycetes</taxon>
        <taxon>Hypocreomycetidae</taxon>
        <taxon>Hypocreales</taxon>
        <taxon>Hypocreaceae</taxon>
        <taxon>Trichoderma</taxon>
    </lineage>
</organism>
<accession>A0ABY2GWK2</accession>
<name>A0ABY2GWK2_9HYPO</name>
<gene>
    <name evidence="4" type="ORF">CCMA1212_008266</name>
</gene>
<feature type="region of interest" description="Disordered" evidence="2">
    <location>
        <begin position="216"/>
        <end position="237"/>
    </location>
</feature>
<proteinExistence type="predicted"/>
<dbReference type="EMBL" id="PPTA01000012">
    <property type="protein sequence ID" value="TFA99818.1"/>
    <property type="molecule type" value="Genomic_DNA"/>
</dbReference>
<dbReference type="RefSeq" id="XP_073556020.1">
    <property type="nucleotide sequence ID" value="XM_073705407.1"/>
</dbReference>
<dbReference type="PANTHER" id="PTHR35392:SF3">
    <property type="entry name" value="ZN(2)-C6 FUNGAL-TYPE DOMAIN-CONTAINING PROTEIN"/>
    <property type="match status" value="1"/>
</dbReference>
<dbReference type="PROSITE" id="PS50048">
    <property type="entry name" value="ZN2_CY6_FUNGAL_2"/>
    <property type="match status" value="1"/>
</dbReference>
<dbReference type="InterPro" id="IPR052973">
    <property type="entry name" value="Fungal_sec-metab_reg_TF"/>
</dbReference>
<feature type="compositionally biased region" description="Pro residues" evidence="2">
    <location>
        <begin position="392"/>
        <end position="406"/>
    </location>
</feature>
<feature type="region of interest" description="Disordered" evidence="2">
    <location>
        <begin position="463"/>
        <end position="597"/>
    </location>
</feature>
<protein>
    <recommendedName>
        <fullName evidence="3">Zn(2)-C6 fungal-type domain-containing protein</fullName>
    </recommendedName>
</protein>
<feature type="region of interest" description="Disordered" evidence="2">
    <location>
        <begin position="101"/>
        <end position="148"/>
    </location>
</feature>
<evidence type="ECO:0000256" key="2">
    <source>
        <dbReference type="SAM" id="MobiDB-lite"/>
    </source>
</evidence>
<evidence type="ECO:0000256" key="1">
    <source>
        <dbReference type="ARBA" id="ARBA00023242"/>
    </source>
</evidence>
<reference evidence="4 5" key="1">
    <citation type="submission" date="2018-01" db="EMBL/GenBank/DDBJ databases">
        <title>Genome characterization of the sugarcane-associated fungus Trichoderma ghanense CCMA-1212 and their application in lignocelulose bioconversion.</title>
        <authorList>
            <person name="Steindorff A.S."/>
            <person name="Mendes T.D."/>
            <person name="Vilela E.S.D."/>
            <person name="Rodrigues D.S."/>
            <person name="Formighieri E.F."/>
            <person name="Melo I.S."/>
            <person name="Favaro L.C.L."/>
        </authorList>
    </citation>
    <scope>NUCLEOTIDE SEQUENCE [LARGE SCALE GENOMIC DNA]</scope>
    <source>
        <strain evidence="4 5">CCMA-1212</strain>
    </source>
</reference>
<evidence type="ECO:0000259" key="3">
    <source>
        <dbReference type="PROSITE" id="PS50048"/>
    </source>
</evidence>
<keyword evidence="5" id="KW-1185">Reference proteome</keyword>
<sequence length="1049" mass="115723">MRRCFRESGGGLWATNSVTDPSHCPLFRFCDPSEALLGAPPGGNSSSPLSPARARLVSSWCCAVLGLCLHRSRGLDVCNHTLPWTASQRCMSAAAAMETPAASLLAPSSKPSRGPPKRKRTSDSDAASNADTSAARPRGSDGFESSFQLASPGRADAAYTHTHARTSTLSSPAGSASAATRATPFAAVAVLPGPGRVPVLVPVAGLHTQPQAYQDYQLHSTGSGPSGHSRGQDRSAEPVFGHDNGAMPIAGAEAPTAYSPRSTAVPPASTYNQQYQQSPWFVLGPHGDAIAQSHFQPVPSPQAVPLQAIHMNEPVFPPPFNPVSPHQLSLPGQENVIADANLGTPYPSVQAFQPHAFGLSQHLVSGEAGIPLHPHHQQHLSYPHPHPHPYIHPHSPPHPPPPPPLSHPYHPEHYRPLLQVHPGPEQLAERQSPFEVPTPFAYSPYNDPRLRQHNFADNRLPLGYPQPNPGQSPMGGGPQFPESRQQAVANGYLAQHPPGPFPLASMTPGSAVSPDYTGSGTGSCELDAHGQGGSSYGQPTDQAGNGEYDIDEEPRDATTEEDPLAMAEEGPASSAVSNKPRRSPLSPSHRKQTAETRKIKACTRCRMQKMRCDADPTDPMGACLGCRTFSRTSKKTIHRMPCYRGKITDAVLFRSGGLELTKRWKGTEMKDVTDRINPSDIRTIKFTLGICDEPITVEVVAFQPQSGDVTARFWMVPDGELGVRKKKDLAHYCLASIQKTANYFEEYIKKNAVDVMKRERAGGKAGPRDVIERTYEYIIKRYQDLSGRSEVTGAEERELKFLGNMIVLWFAMRHSTGSSWLLGKELLGMKPETRDDTYPLFGRVSVPRMILAQFDSINHTRLLSKYGKLVLSELESLMSRSQPQHFFLVYACMFMLLREASWVSEDRYRHARNNLGQSLRYSIPAFVESLHESCNNLLQHWHYFNCKPWPPPNEKDERHKGPLAGISSPEFDLLMQACTDRAVQGQLDVWRRYKADNGHVTKPAPNDVGGRPYEGRQVFYDWDHPFYWVSQLFEEKWHPHATYQREYIE</sequence>
<evidence type="ECO:0000313" key="5">
    <source>
        <dbReference type="Proteomes" id="UP001642720"/>
    </source>
</evidence>
<dbReference type="GeneID" id="300579857"/>
<feature type="compositionally biased region" description="Acidic residues" evidence="2">
    <location>
        <begin position="548"/>
        <end position="563"/>
    </location>
</feature>